<dbReference type="EMBL" id="MU843169">
    <property type="protein sequence ID" value="KAK2020809.1"/>
    <property type="molecule type" value="Genomic_DNA"/>
</dbReference>
<sequence>MNNPQEPAAALTKGFNNFLRAKEKERRRRTTAKCAACDEELRAETRDEVEQHYNEKHPAGEDSGLPQSLQRAELIDKTWSL</sequence>
<evidence type="ECO:0000256" key="1">
    <source>
        <dbReference type="SAM" id="MobiDB-lite"/>
    </source>
</evidence>
<dbReference type="Proteomes" id="UP001232148">
    <property type="component" value="Unassembled WGS sequence"/>
</dbReference>
<name>A0AAD9H3F6_9PEZI</name>
<feature type="compositionally biased region" description="Basic and acidic residues" evidence="1">
    <location>
        <begin position="48"/>
        <end position="60"/>
    </location>
</feature>
<evidence type="ECO:0000313" key="2">
    <source>
        <dbReference type="EMBL" id="KAK2020809.1"/>
    </source>
</evidence>
<keyword evidence="3" id="KW-1185">Reference proteome</keyword>
<reference evidence="2" key="1">
    <citation type="submission" date="2021-06" db="EMBL/GenBank/DDBJ databases">
        <title>Comparative genomics, transcriptomics and evolutionary studies reveal genomic signatures of adaptation to plant cell wall in hemibiotrophic fungi.</title>
        <authorList>
            <consortium name="DOE Joint Genome Institute"/>
            <person name="Baroncelli R."/>
            <person name="Diaz J.F."/>
            <person name="Benocci T."/>
            <person name="Peng M."/>
            <person name="Battaglia E."/>
            <person name="Haridas S."/>
            <person name="Andreopoulos W."/>
            <person name="Labutti K."/>
            <person name="Pangilinan J."/>
            <person name="Floch G.L."/>
            <person name="Makela M.R."/>
            <person name="Henrissat B."/>
            <person name="Grigoriev I.V."/>
            <person name="Crouch J.A."/>
            <person name="De Vries R.P."/>
            <person name="Sukno S.A."/>
            <person name="Thon M.R."/>
        </authorList>
    </citation>
    <scope>NUCLEOTIDE SEQUENCE</scope>
    <source>
        <strain evidence="2">MAFF235873</strain>
    </source>
</reference>
<organism evidence="2 3">
    <name type="scientific">Colletotrichum zoysiae</name>
    <dbReference type="NCBI Taxonomy" id="1216348"/>
    <lineage>
        <taxon>Eukaryota</taxon>
        <taxon>Fungi</taxon>
        <taxon>Dikarya</taxon>
        <taxon>Ascomycota</taxon>
        <taxon>Pezizomycotina</taxon>
        <taxon>Sordariomycetes</taxon>
        <taxon>Hypocreomycetidae</taxon>
        <taxon>Glomerellales</taxon>
        <taxon>Glomerellaceae</taxon>
        <taxon>Colletotrichum</taxon>
        <taxon>Colletotrichum graminicola species complex</taxon>
    </lineage>
</organism>
<accession>A0AAD9H3F6</accession>
<dbReference type="AlphaFoldDB" id="A0AAD9H3F6"/>
<gene>
    <name evidence="2" type="ORF">LX32DRAFT_605844</name>
</gene>
<comment type="caution">
    <text evidence="2">The sequence shown here is derived from an EMBL/GenBank/DDBJ whole genome shotgun (WGS) entry which is preliminary data.</text>
</comment>
<proteinExistence type="predicted"/>
<evidence type="ECO:0000313" key="3">
    <source>
        <dbReference type="Proteomes" id="UP001232148"/>
    </source>
</evidence>
<protein>
    <submittedName>
        <fullName evidence="2">Uncharacterized protein</fullName>
    </submittedName>
</protein>
<feature type="region of interest" description="Disordered" evidence="1">
    <location>
        <begin position="48"/>
        <end position="81"/>
    </location>
</feature>